<gene>
    <name evidence="1" type="ORF">E1I69_01125</name>
</gene>
<proteinExistence type="predicted"/>
<evidence type="ECO:0000313" key="2">
    <source>
        <dbReference type="Proteomes" id="UP000306477"/>
    </source>
</evidence>
<dbReference type="AlphaFoldDB" id="A0A4S3Q0S6"/>
<protein>
    <submittedName>
        <fullName evidence="1">YqzE family protein</fullName>
    </submittedName>
</protein>
<dbReference type="Proteomes" id="UP000306477">
    <property type="component" value="Unassembled WGS sequence"/>
</dbReference>
<evidence type="ECO:0000313" key="1">
    <source>
        <dbReference type="EMBL" id="THE15486.1"/>
    </source>
</evidence>
<sequence>MSTNDYVKFVTQQFVKFIDQPKEVRKATRQQRKEEQAPLTNRWFGIMPLAVSLMFKKKKKGGS</sequence>
<dbReference type="Pfam" id="PF14038">
    <property type="entry name" value="YqzE"/>
    <property type="match status" value="1"/>
</dbReference>
<dbReference type="InterPro" id="IPR025622">
    <property type="entry name" value="YqzE"/>
</dbReference>
<comment type="caution">
    <text evidence="1">The sequence shown here is derived from an EMBL/GenBank/DDBJ whole genome shotgun (WGS) entry which is preliminary data.</text>
</comment>
<name>A0A4S3Q0S6_9BACI</name>
<dbReference type="OrthoDB" id="2691835at2"/>
<reference evidence="1 2" key="1">
    <citation type="journal article" date="2019" name="Indoor Air">
        <title>Impacts of indoor surface finishes on bacterial viability.</title>
        <authorList>
            <person name="Hu J."/>
            <person name="Maamar S.B."/>
            <person name="Glawe A.J."/>
            <person name="Gottel N."/>
            <person name="Gilbert J.A."/>
            <person name="Hartmann E.M."/>
        </authorList>
    </citation>
    <scope>NUCLEOTIDE SEQUENCE [LARGE SCALE GENOMIC DNA]</scope>
    <source>
        <strain evidence="1 2">AF060A6</strain>
    </source>
</reference>
<accession>A0A4S3Q0S6</accession>
<dbReference type="STRING" id="1033734.GCA_000285535_03470"/>
<dbReference type="EMBL" id="SLUB01000001">
    <property type="protein sequence ID" value="THE15486.1"/>
    <property type="molecule type" value="Genomic_DNA"/>
</dbReference>
<keyword evidence="2" id="KW-1185">Reference proteome</keyword>
<organism evidence="1 2">
    <name type="scientific">Bacillus timonensis</name>
    <dbReference type="NCBI Taxonomy" id="1033734"/>
    <lineage>
        <taxon>Bacteria</taxon>
        <taxon>Bacillati</taxon>
        <taxon>Bacillota</taxon>
        <taxon>Bacilli</taxon>
        <taxon>Bacillales</taxon>
        <taxon>Bacillaceae</taxon>
        <taxon>Bacillus</taxon>
    </lineage>
</organism>
<dbReference type="RefSeq" id="WP_136377801.1">
    <property type="nucleotide sequence ID" value="NZ_SLUB01000001.1"/>
</dbReference>